<feature type="repeat" description="TPR" evidence="3">
    <location>
        <begin position="107"/>
        <end position="140"/>
    </location>
</feature>
<evidence type="ECO:0000256" key="2">
    <source>
        <dbReference type="ARBA" id="ARBA00038251"/>
    </source>
</evidence>
<protein>
    <submittedName>
        <fullName evidence="5">Tetratricopeptide repeat protein</fullName>
    </submittedName>
</protein>
<dbReference type="Pfam" id="PF13432">
    <property type="entry name" value="TPR_16"/>
    <property type="match status" value="1"/>
</dbReference>
<dbReference type="SUPFAM" id="SSF48452">
    <property type="entry name" value="TPR-like"/>
    <property type="match status" value="1"/>
</dbReference>
<dbReference type="Proteomes" id="UP000523601">
    <property type="component" value="Unassembled WGS sequence"/>
</dbReference>
<dbReference type="PANTHER" id="PTHR23083">
    <property type="entry name" value="TETRATRICOPEPTIDE REPEAT PROTEIN, TPR"/>
    <property type="match status" value="1"/>
</dbReference>
<dbReference type="EMBL" id="JABCJD010000006">
    <property type="protein sequence ID" value="NVO28388.1"/>
    <property type="molecule type" value="Genomic_DNA"/>
</dbReference>
<dbReference type="PROSITE" id="PS51257">
    <property type="entry name" value="PROKAR_LIPOPROTEIN"/>
    <property type="match status" value="1"/>
</dbReference>
<dbReference type="Gene3D" id="1.25.40.10">
    <property type="entry name" value="Tetratricopeptide repeat domain"/>
    <property type="match status" value="1"/>
</dbReference>
<feature type="chain" id="PRO_5046639907" evidence="4">
    <location>
        <begin position="19"/>
        <end position="184"/>
    </location>
</feature>
<dbReference type="InterPro" id="IPR051722">
    <property type="entry name" value="Endocytosis_PI4K-reg_protein"/>
</dbReference>
<organism evidence="5 6">
    <name type="scientific">Donghicola mangrovi</name>
    <dbReference type="NCBI Taxonomy" id="2729614"/>
    <lineage>
        <taxon>Bacteria</taxon>
        <taxon>Pseudomonadati</taxon>
        <taxon>Pseudomonadota</taxon>
        <taxon>Alphaproteobacteria</taxon>
        <taxon>Rhodobacterales</taxon>
        <taxon>Roseobacteraceae</taxon>
        <taxon>Donghicola</taxon>
    </lineage>
</organism>
<reference evidence="5 6" key="1">
    <citation type="submission" date="2020-04" db="EMBL/GenBank/DDBJ databases">
        <title>Donghicola sp., a member of the Rhodobacteraceae family isolated from mangrove forest in Thailand.</title>
        <authorList>
            <person name="Charoenyingcharoen P."/>
            <person name="Yukphan P."/>
        </authorList>
    </citation>
    <scope>NUCLEOTIDE SEQUENCE [LARGE SCALE GENOMIC DNA]</scope>
    <source>
        <strain evidence="5 6">C2-DW-16</strain>
    </source>
</reference>
<evidence type="ECO:0000313" key="5">
    <source>
        <dbReference type="EMBL" id="NVO28388.1"/>
    </source>
</evidence>
<comment type="similarity">
    <text evidence="2">Belongs to the YPP1 family.</text>
</comment>
<evidence type="ECO:0000256" key="3">
    <source>
        <dbReference type="PROSITE-ProRule" id="PRU00339"/>
    </source>
</evidence>
<accession>A0ABX2PFW6</accession>
<gene>
    <name evidence="5" type="ORF">HJ526_13220</name>
</gene>
<evidence type="ECO:0000313" key="6">
    <source>
        <dbReference type="Proteomes" id="UP000523601"/>
    </source>
</evidence>
<proteinExistence type="inferred from homology"/>
<comment type="caution">
    <text evidence="5">The sequence shown here is derived from an EMBL/GenBank/DDBJ whole genome shotgun (WGS) entry which is preliminary data.</text>
</comment>
<sequence>MARWATGILLMTSLAACMSPSDQLPDNPYAPATDYSAEPVDQILVGERLMDAGENELALQAFTRAAATQGMTAVVLSSLGSANLRLGRLGQAENLLRRAVAEDENSPAAWNNLGVVLMEAGRTPEAVQVFRKAYALSNGDSDEIRDNLRLALAKFENSQYVEEENTYKLVRQGTGEYLLKTTPE</sequence>
<dbReference type="InterPro" id="IPR019734">
    <property type="entry name" value="TPR_rpt"/>
</dbReference>
<keyword evidence="4" id="KW-0732">Signal</keyword>
<evidence type="ECO:0000256" key="4">
    <source>
        <dbReference type="SAM" id="SignalP"/>
    </source>
</evidence>
<comment type="function">
    <text evidence="1">Involved in endocytosis.</text>
</comment>
<dbReference type="PANTHER" id="PTHR23083:SF464">
    <property type="entry name" value="TETRATRICOPEPTIDE REPEAT DOMAIN 7, ISOFORM A"/>
    <property type="match status" value="1"/>
</dbReference>
<dbReference type="RefSeq" id="WP_176855074.1">
    <property type="nucleotide sequence ID" value="NZ_JABCJD010000006.1"/>
</dbReference>
<evidence type="ECO:0000256" key="1">
    <source>
        <dbReference type="ARBA" id="ARBA00002550"/>
    </source>
</evidence>
<keyword evidence="6" id="KW-1185">Reference proteome</keyword>
<dbReference type="InterPro" id="IPR011990">
    <property type="entry name" value="TPR-like_helical_dom_sf"/>
</dbReference>
<keyword evidence="3" id="KW-0802">TPR repeat</keyword>
<dbReference type="SMART" id="SM00028">
    <property type="entry name" value="TPR"/>
    <property type="match status" value="2"/>
</dbReference>
<feature type="signal peptide" evidence="4">
    <location>
        <begin position="1"/>
        <end position="18"/>
    </location>
</feature>
<name>A0ABX2PFW6_9RHOB</name>
<dbReference type="PROSITE" id="PS50005">
    <property type="entry name" value="TPR"/>
    <property type="match status" value="1"/>
</dbReference>